<reference evidence="2 3" key="1">
    <citation type="submission" date="2020-08" db="EMBL/GenBank/DDBJ databases">
        <title>Aquariorum lacteus gen. nov., sp. nov., a new member of the family Comamonadaceae, isolated from freshwater aquarium.</title>
        <authorList>
            <person name="Chun S.-J."/>
        </authorList>
    </citation>
    <scope>NUCLEOTIDE SEQUENCE [LARGE SCALE GENOMIC DNA]</scope>
    <source>
        <strain evidence="2 3">SJAQ100</strain>
    </source>
</reference>
<dbReference type="Proteomes" id="UP000586093">
    <property type="component" value="Unassembled WGS sequence"/>
</dbReference>
<evidence type="ECO:0000256" key="1">
    <source>
        <dbReference type="SAM" id="MobiDB-lite"/>
    </source>
</evidence>
<sequence>MLLVLALLLAQGLGRVHGLAHGLPSGGQVAFGPAKALAQTPAAAAGPQALHGHGHPVSSPAHAADHAAGSALCQLLDDLAQAPLGLPVPPGLPAGPAAEARPAVPRPAPPQAEAPAARARDPPLRA</sequence>
<gene>
    <name evidence="2" type="ORF">H4F90_04560</name>
</gene>
<proteinExistence type="predicted"/>
<evidence type="ECO:0008006" key="4">
    <source>
        <dbReference type="Google" id="ProtNLM"/>
    </source>
</evidence>
<dbReference type="RefSeq" id="WP_182661875.1">
    <property type="nucleotide sequence ID" value="NZ_JACIVI010000001.1"/>
</dbReference>
<comment type="caution">
    <text evidence="2">The sequence shown here is derived from an EMBL/GenBank/DDBJ whole genome shotgun (WGS) entry which is preliminary data.</text>
</comment>
<evidence type="ECO:0000313" key="2">
    <source>
        <dbReference type="EMBL" id="MBB1161250.1"/>
    </source>
</evidence>
<evidence type="ECO:0000313" key="3">
    <source>
        <dbReference type="Proteomes" id="UP000586093"/>
    </source>
</evidence>
<feature type="region of interest" description="Disordered" evidence="1">
    <location>
        <begin position="84"/>
        <end position="126"/>
    </location>
</feature>
<organism evidence="2 3">
    <name type="scientific">Aquariibacter albus</name>
    <dbReference type="NCBI Taxonomy" id="2759899"/>
    <lineage>
        <taxon>Bacteria</taxon>
        <taxon>Pseudomonadati</taxon>
        <taxon>Pseudomonadota</taxon>
        <taxon>Betaproteobacteria</taxon>
        <taxon>Burkholderiales</taxon>
        <taxon>Sphaerotilaceae</taxon>
        <taxon>Aquariibacter</taxon>
    </lineage>
</organism>
<feature type="region of interest" description="Disordered" evidence="1">
    <location>
        <begin position="37"/>
        <end position="66"/>
    </location>
</feature>
<dbReference type="AlphaFoldDB" id="A0A839HP90"/>
<accession>A0A839HP90</accession>
<protein>
    <recommendedName>
        <fullName evidence="4">DUF2946 domain-containing protein</fullName>
    </recommendedName>
</protein>
<name>A0A839HP90_9BURK</name>
<feature type="compositionally biased region" description="Low complexity" evidence="1">
    <location>
        <begin position="94"/>
        <end position="103"/>
    </location>
</feature>
<dbReference type="EMBL" id="JACIVI010000001">
    <property type="protein sequence ID" value="MBB1161250.1"/>
    <property type="molecule type" value="Genomic_DNA"/>
</dbReference>
<keyword evidence="3" id="KW-1185">Reference proteome</keyword>